<dbReference type="Proteomes" id="UP000317155">
    <property type="component" value="Unassembled WGS sequence"/>
</dbReference>
<dbReference type="GO" id="GO:0140662">
    <property type="term" value="F:ATP-dependent protein folding chaperone"/>
    <property type="evidence" value="ECO:0007669"/>
    <property type="project" value="InterPro"/>
</dbReference>
<dbReference type="Pfam" id="PF00012">
    <property type="entry name" value="HSP70"/>
    <property type="match status" value="1"/>
</dbReference>
<dbReference type="PROSITE" id="PS00297">
    <property type="entry name" value="HSP70_1"/>
    <property type="match status" value="1"/>
</dbReference>
<comment type="similarity">
    <text evidence="1">Belongs to the heat shock protein 70 family.</text>
</comment>
<evidence type="ECO:0000313" key="4">
    <source>
        <dbReference type="EMBL" id="TRO83665.1"/>
    </source>
</evidence>
<keyword evidence="2" id="KW-0547">Nucleotide-binding</keyword>
<gene>
    <name evidence="4" type="ORF">FL622_00335</name>
</gene>
<dbReference type="GO" id="GO:0005524">
    <property type="term" value="F:ATP binding"/>
    <property type="evidence" value="ECO:0007669"/>
    <property type="project" value="UniProtKB-KW"/>
</dbReference>
<keyword evidence="3" id="KW-0067">ATP-binding</keyword>
<dbReference type="InterPro" id="IPR018181">
    <property type="entry name" value="Heat_shock_70_CS"/>
</dbReference>
<evidence type="ECO:0000313" key="5">
    <source>
        <dbReference type="Proteomes" id="UP000317155"/>
    </source>
</evidence>
<dbReference type="PANTHER" id="PTHR42749:SF1">
    <property type="entry name" value="CELL SHAPE-DETERMINING PROTEIN MREB"/>
    <property type="match status" value="1"/>
</dbReference>
<reference evidence="4 5" key="1">
    <citation type="submission" date="2019-07" db="EMBL/GenBank/DDBJ databases">
        <title>Insights of Desulfuromonas acetexigens electromicrobiology.</title>
        <authorList>
            <person name="Katuri K."/>
            <person name="Sapireddy V."/>
            <person name="Shaw D.R."/>
            <person name="Saikaly P."/>
        </authorList>
    </citation>
    <scope>NUCLEOTIDE SEQUENCE [LARGE SCALE GENOMIC DNA]</scope>
    <source>
        <strain evidence="4 5">2873</strain>
    </source>
</reference>
<comment type="caution">
    <text evidence="4">The sequence shown here is derived from an EMBL/GenBank/DDBJ whole genome shotgun (WGS) entry which is preliminary data.</text>
</comment>
<protein>
    <submittedName>
        <fullName evidence="4">Hsp70 family protein</fullName>
    </submittedName>
</protein>
<dbReference type="InterPro" id="IPR043129">
    <property type="entry name" value="ATPase_NBD"/>
</dbReference>
<organism evidence="4 5">
    <name type="scientific">Trichloromonas acetexigens</name>
    <dbReference type="NCBI Taxonomy" id="38815"/>
    <lineage>
        <taxon>Bacteria</taxon>
        <taxon>Pseudomonadati</taxon>
        <taxon>Thermodesulfobacteriota</taxon>
        <taxon>Desulfuromonadia</taxon>
        <taxon>Desulfuromonadales</taxon>
        <taxon>Trichloromonadaceae</taxon>
        <taxon>Trichloromonas</taxon>
    </lineage>
</organism>
<dbReference type="OrthoDB" id="580874at2"/>
<dbReference type="PANTHER" id="PTHR42749">
    <property type="entry name" value="CELL SHAPE-DETERMINING PROTEIN MREB"/>
    <property type="match status" value="1"/>
</dbReference>
<evidence type="ECO:0000256" key="2">
    <source>
        <dbReference type="ARBA" id="ARBA00022741"/>
    </source>
</evidence>
<dbReference type="SUPFAM" id="SSF53067">
    <property type="entry name" value="Actin-like ATPase domain"/>
    <property type="match status" value="2"/>
</dbReference>
<dbReference type="RefSeq" id="WP_092052237.1">
    <property type="nucleotide sequence ID" value="NZ_FOJJ01000001.1"/>
</dbReference>
<dbReference type="AlphaFoldDB" id="A0A550JKE7"/>
<dbReference type="CDD" id="cd10170">
    <property type="entry name" value="ASKHA_NBD_HSP70"/>
    <property type="match status" value="1"/>
</dbReference>
<dbReference type="EMBL" id="VJVV01000001">
    <property type="protein sequence ID" value="TRO83665.1"/>
    <property type="molecule type" value="Genomic_DNA"/>
</dbReference>
<dbReference type="Gene3D" id="3.30.420.40">
    <property type="match status" value="2"/>
</dbReference>
<sequence>MTKRFALGIDLGTSNSALAYRPLDGDETPQVLPVPQLLSFQSLGERDTLPSAIYLPLEQEAAATGARLPWEEGSPLTAVVGEFARAHGALSPERLVTSAKSWLCNPNIDPEQPLLPWQSDLGERKISPLTASRCYLEHLRQAFFRHLEAAGETPDLADCEIVLTVPASFDEVARLHTHLAAEAAGWGEVTLLEEQQAAFYHWIDSHGDQWREQVSPGDLVLICDVGGGTADFSLVAVAERNGELHLERVSVGDHLLLGGDNMDLALAHHLKAELEGQGQKIDNWQFHSLVHACRLGKEKLFADGDLEQYPISLASRGSSLFARTLTTQLRRELLTRVLLDGFFPAVTIDQHPQRRRHFGLREFGLDYAAEPALSKHLAEFLARSWQNVQSRDELRALVGDRFGEHQGLRFLRPNAVLFNGGVFKAAPLRQRMLDILAAWNDGAPVRELAGAHFDLAVAKGAAAFAGIRATGQGIRIKAGTARSYYIGLESTMPAVPGFTPPLKAICVVPQGMEEGSDMALPDQEFGLITGEPVEFRFFSSSIRAGDQVGDVVEGEDDLEETAQLEVTLPPASGQIGEFLPVTLHSVVTELGTLELWMRHAASGKEWKVEFNVRPQ</sequence>
<name>A0A550JKE7_9BACT</name>
<evidence type="ECO:0000256" key="3">
    <source>
        <dbReference type="ARBA" id="ARBA00022840"/>
    </source>
</evidence>
<accession>A0A550JKE7</accession>
<proteinExistence type="inferred from homology"/>
<keyword evidence="5" id="KW-1185">Reference proteome</keyword>
<evidence type="ECO:0000256" key="1">
    <source>
        <dbReference type="ARBA" id="ARBA00007381"/>
    </source>
</evidence>
<dbReference type="PRINTS" id="PR00301">
    <property type="entry name" value="HEATSHOCK70"/>
</dbReference>
<dbReference type="InterPro" id="IPR013126">
    <property type="entry name" value="Hsp_70_fam"/>
</dbReference>